<name>A0A5N6E8N9_9EURO</name>
<feature type="region of interest" description="Disordered" evidence="1">
    <location>
        <begin position="131"/>
        <end position="201"/>
    </location>
</feature>
<protein>
    <submittedName>
        <fullName evidence="2">Uncharacterized protein</fullName>
    </submittedName>
</protein>
<organism evidence="2 3">
    <name type="scientific">Aspergillus novoparasiticus</name>
    <dbReference type="NCBI Taxonomy" id="986946"/>
    <lineage>
        <taxon>Eukaryota</taxon>
        <taxon>Fungi</taxon>
        <taxon>Dikarya</taxon>
        <taxon>Ascomycota</taxon>
        <taxon>Pezizomycotina</taxon>
        <taxon>Eurotiomycetes</taxon>
        <taxon>Eurotiomycetidae</taxon>
        <taxon>Eurotiales</taxon>
        <taxon>Aspergillaceae</taxon>
        <taxon>Aspergillus</taxon>
        <taxon>Aspergillus subgen. Circumdati</taxon>
    </lineage>
</organism>
<sequence length="541" mass="59579">MHPRGLAKEKMSPVIIELDGSNHVGPKVRLPEEELTELTKYVNFCFVQLGWLVPDQRDEVCGRIRKVGTIRGWGLPREIEPINSHNPPPPEASTFHTRFYPVASVAGDQNGLQPVESDVSIAVQNYQLPVQHGNNMTSPGPESYSPAIQTPAQAQSPSFSVTGASQYMTPADSPRKRRRTTRRTSTARQTPTDSEPSAADPDAVIRSLLSRHFSSVLKEKELEQAFRLSARLVSQGLESLLRPLLETWQNNVSKHSPALGLPPVWKGVAAAAEYIKIIIEKTISDPVGRRVARMLLVLNYEVICKTPEKYCSRPRQDQERRASLAMDCITRTYLNRPSGAITKDERDAIHACFRQGRWLWTLTGTVGMGLVLTCDDELMSMVMNGSNVNGGIEAIATCAKYTRPGTVRLLGSLEPVVISLMLGKIPSALVEAFQVDGSGILGQSALSKANVEDQGALVSQRETDPWPPLDCEFLASQKKAQVLDNDCDPVGRIPDNVLGAGVMDQPPLDQTVDSNMIDFFEQFSDAPFDLITSNFDPRKEP</sequence>
<dbReference type="EMBL" id="ML733585">
    <property type="protein sequence ID" value="KAB8213647.1"/>
    <property type="molecule type" value="Genomic_DNA"/>
</dbReference>
<evidence type="ECO:0000313" key="2">
    <source>
        <dbReference type="EMBL" id="KAB8213647.1"/>
    </source>
</evidence>
<accession>A0A5N6E8N9</accession>
<evidence type="ECO:0000256" key="1">
    <source>
        <dbReference type="SAM" id="MobiDB-lite"/>
    </source>
</evidence>
<keyword evidence="3" id="KW-1185">Reference proteome</keyword>
<gene>
    <name evidence="2" type="ORF">BDV33DRAFT_52171</name>
</gene>
<evidence type="ECO:0000313" key="3">
    <source>
        <dbReference type="Proteomes" id="UP000326799"/>
    </source>
</evidence>
<dbReference type="AlphaFoldDB" id="A0A5N6E8N9"/>
<reference evidence="2 3" key="1">
    <citation type="submission" date="2019-04" db="EMBL/GenBank/DDBJ databases">
        <title>Fungal friends and foes A comparative genomics study of 23 Aspergillus species from section Flavi.</title>
        <authorList>
            <consortium name="DOE Joint Genome Institute"/>
            <person name="Kjaerbolling I."/>
            <person name="Vesth T.C."/>
            <person name="Frisvad J.C."/>
            <person name="Nybo J.L."/>
            <person name="Theobald S."/>
            <person name="Kildgaard S."/>
            <person name="Petersen T.I."/>
            <person name="Kuo A."/>
            <person name="Sato A."/>
            <person name="Lyhne E.K."/>
            <person name="Kogle M.E."/>
            <person name="Wiebenga A."/>
            <person name="Kun R.S."/>
            <person name="Lubbers R.J."/>
            <person name="Makela M.R."/>
            <person name="Barry K."/>
            <person name="Chovatia M."/>
            <person name="Clum A."/>
            <person name="Daum C."/>
            <person name="Haridas S."/>
            <person name="He G."/>
            <person name="LaButti K."/>
            <person name="Lipzen A."/>
            <person name="Mondo S."/>
            <person name="Pangilinan J."/>
            <person name="Riley R."/>
            <person name="Salamov A."/>
            <person name="Simmons B.A."/>
            <person name="Magnuson J.K."/>
            <person name="Henrissat B."/>
            <person name="Mortensen U.H."/>
            <person name="Larsen T.O."/>
            <person name="De vries R.P."/>
            <person name="Grigoriev I.V."/>
            <person name="Machida M."/>
            <person name="Baker S.E."/>
            <person name="Andersen M.R."/>
        </authorList>
    </citation>
    <scope>NUCLEOTIDE SEQUENCE [LARGE SCALE GENOMIC DNA]</scope>
    <source>
        <strain evidence="2 3">CBS 126849</strain>
    </source>
</reference>
<dbReference type="Proteomes" id="UP000326799">
    <property type="component" value="Unassembled WGS sequence"/>
</dbReference>
<feature type="compositionally biased region" description="Low complexity" evidence="1">
    <location>
        <begin position="183"/>
        <end position="192"/>
    </location>
</feature>
<proteinExistence type="predicted"/>
<feature type="compositionally biased region" description="Polar residues" evidence="1">
    <location>
        <begin position="131"/>
        <end position="168"/>
    </location>
</feature>